<sequence>MPSRSSTALTHPPPSSPTPTVASATAVANSSNSLLWLSDNPRLASSVCLLDSGNLLLLSPGGFCMEITFTFSTVVIDAATTLKTIFSIDGLATGIFDLIGGVTVPVPVWQSFDHPAPGRYPSSLASSTPMPASLVSSPSGMPPSPFAASSGSPITPPRSPAALTRPPPSSPIATAALPLPTPPAPSSGSPTTPDFINLSTHLIDIDSIACASIFFRCIFLLFFHP</sequence>
<feature type="compositionally biased region" description="Low complexity" evidence="1">
    <location>
        <begin position="1"/>
        <end position="10"/>
    </location>
</feature>
<evidence type="ECO:0000313" key="2">
    <source>
        <dbReference type="Proteomes" id="UP000504607"/>
    </source>
</evidence>
<evidence type="ECO:0000256" key="1">
    <source>
        <dbReference type="SAM" id="MobiDB-lite"/>
    </source>
</evidence>
<proteinExistence type="predicted"/>
<dbReference type="AlphaFoldDB" id="A0A6I9R707"/>
<keyword evidence="2" id="KW-1185">Reference proteome</keyword>
<protein>
    <submittedName>
        <fullName evidence="3">Formin-like protein 13</fullName>
    </submittedName>
</protein>
<organism evidence="2 3">
    <name type="scientific">Elaeis guineensis var. tenera</name>
    <name type="common">Oil palm</name>
    <dbReference type="NCBI Taxonomy" id="51953"/>
    <lineage>
        <taxon>Eukaryota</taxon>
        <taxon>Viridiplantae</taxon>
        <taxon>Streptophyta</taxon>
        <taxon>Embryophyta</taxon>
        <taxon>Tracheophyta</taxon>
        <taxon>Spermatophyta</taxon>
        <taxon>Magnoliopsida</taxon>
        <taxon>Liliopsida</taxon>
        <taxon>Arecaceae</taxon>
        <taxon>Arecoideae</taxon>
        <taxon>Cocoseae</taxon>
        <taxon>Elaeidinae</taxon>
        <taxon>Elaeis</taxon>
    </lineage>
</organism>
<gene>
    <name evidence="3" type="primary">LOC105045126</name>
</gene>
<name>A0A6I9R707_ELAGV</name>
<reference evidence="3" key="1">
    <citation type="submission" date="2025-08" db="UniProtKB">
        <authorList>
            <consortium name="RefSeq"/>
        </authorList>
    </citation>
    <scope>IDENTIFICATION</scope>
</reference>
<evidence type="ECO:0000313" key="3">
    <source>
        <dbReference type="RefSeq" id="XP_010921584.1"/>
    </source>
</evidence>
<feature type="compositionally biased region" description="Pro residues" evidence="1">
    <location>
        <begin position="154"/>
        <end position="170"/>
    </location>
</feature>
<dbReference type="RefSeq" id="XP_010921584.1">
    <property type="nucleotide sequence ID" value="XM_010923282.1"/>
</dbReference>
<dbReference type="Proteomes" id="UP000504607">
    <property type="component" value="Chromosome 5"/>
</dbReference>
<accession>A0A6I9R707</accession>
<feature type="region of interest" description="Disordered" evidence="1">
    <location>
        <begin position="1"/>
        <end position="22"/>
    </location>
</feature>
<feature type="region of interest" description="Disordered" evidence="1">
    <location>
        <begin position="131"/>
        <end position="192"/>
    </location>
</feature>
<dbReference type="InParanoid" id="A0A6I9R707"/>